<keyword evidence="8" id="KW-1185">Reference proteome</keyword>
<evidence type="ECO:0000256" key="3">
    <source>
        <dbReference type="ARBA" id="ARBA00023134"/>
    </source>
</evidence>
<evidence type="ECO:0000256" key="1">
    <source>
        <dbReference type="ARBA" id="ARBA00010290"/>
    </source>
</evidence>
<feature type="binding site" evidence="4">
    <location>
        <begin position="29"/>
        <end position="36"/>
    </location>
    <ligand>
        <name>GTP</name>
        <dbReference type="ChEBI" id="CHEBI:37565"/>
    </ligand>
</feature>
<evidence type="ECO:0000313" key="8">
    <source>
        <dbReference type="Proteomes" id="UP000324585"/>
    </source>
</evidence>
<keyword evidence="3 4" id="KW-0342">GTP-binding</keyword>
<feature type="binding site" evidence="4">
    <location>
        <begin position="145"/>
        <end position="148"/>
    </location>
    <ligand>
        <name>GTP</name>
        <dbReference type="ChEBI" id="CHEBI:37565"/>
    </ligand>
</feature>
<dbReference type="InterPro" id="IPR024156">
    <property type="entry name" value="Small_GTPase_ARF"/>
</dbReference>
<proteinExistence type="inferred from homology"/>
<dbReference type="GO" id="GO:0005525">
    <property type="term" value="F:GTP binding"/>
    <property type="evidence" value="ECO:0007669"/>
    <property type="project" value="UniProtKB-KW"/>
</dbReference>
<dbReference type="PRINTS" id="PR00328">
    <property type="entry name" value="SAR1GTPBP"/>
</dbReference>
<keyword evidence="2 4" id="KW-0547">Nucleotide-binding</keyword>
<dbReference type="InterPro" id="IPR027417">
    <property type="entry name" value="P-loop_NTPase"/>
</dbReference>
<dbReference type="NCBIfam" id="TIGR00231">
    <property type="entry name" value="small_GTP"/>
    <property type="match status" value="1"/>
</dbReference>
<evidence type="ECO:0000313" key="7">
    <source>
        <dbReference type="EMBL" id="KAA8491951.1"/>
    </source>
</evidence>
<dbReference type="PANTHER" id="PTHR11711">
    <property type="entry name" value="ADP RIBOSYLATION FACTOR-RELATED"/>
    <property type="match status" value="1"/>
</dbReference>
<dbReference type="OrthoDB" id="2011769at2759"/>
<feature type="binding site" evidence="5">
    <location>
        <position position="53"/>
    </location>
    <ligand>
        <name>Mg(2+)</name>
        <dbReference type="ChEBI" id="CHEBI:18420"/>
    </ligand>
</feature>
<organism evidence="7 8">
    <name type="scientific">Porphyridium purpureum</name>
    <name type="common">Red alga</name>
    <name type="synonym">Porphyridium cruentum</name>
    <dbReference type="NCBI Taxonomy" id="35688"/>
    <lineage>
        <taxon>Eukaryota</taxon>
        <taxon>Rhodophyta</taxon>
        <taxon>Bangiophyceae</taxon>
        <taxon>Porphyridiales</taxon>
        <taxon>Porphyridiaceae</taxon>
        <taxon>Porphyridium</taxon>
    </lineage>
</organism>
<gene>
    <name evidence="7" type="ORF">FVE85_8433</name>
</gene>
<dbReference type="Gene3D" id="3.40.50.300">
    <property type="entry name" value="P-loop containing nucleotide triphosphate hydrolases"/>
    <property type="match status" value="1"/>
</dbReference>
<accession>A0A5J4YKF8</accession>
<sequence length="198" mass="21818">MGQGMSRVYVEKYKQKNARTGGKGILLIGLDGAGKTTVCYQFLLGKHVHTVPTMGHNKETLKHEGKKYDFFDVGGSMLVRETWRLYAKAADCIIFVVDAHDRSRIPEAAESLKKLFFGEDYEAAAAKSKSVNSTAYDIPLLVLANKQDLADPMNSDEIEKALDLASLPVRSRIVIPTDAKNGENIQAALMWLTGELAK</sequence>
<dbReference type="Pfam" id="PF00025">
    <property type="entry name" value="Arf"/>
    <property type="match status" value="1"/>
</dbReference>
<evidence type="ECO:0000256" key="6">
    <source>
        <dbReference type="RuleBase" id="RU003925"/>
    </source>
</evidence>
<keyword evidence="5" id="KW-0479">Metal-binding</keyword>
<dbReference type="GO" id="GO:0046872">
    <property type="term" value="F:metal ion binding"/>
    <property type="evidence" value="ECO:0007669"/>
    <property type="project" value="UniProtKB-KW"/>
</dbReference>
<dbReference type="CDD" id="cd00878">
    <property type="entry name" value="Arf_Arl"/>
    <property type="match status" value="1"/>
</dbReference>
<dbReference type="PROSITE" id="PS51417">
    <property type="entry name" value="ARF"/>
    <property type="match status" value="1"/>
</dbReference>
<dbReference type="AlphaFoldDB" id="A0A5J4YKF8"/>
<evidence type="ECO:0000256" key="5">
    <source>
        <dbReference type="PIRSR" id="PIRSR606689-2"/>
    </source>
</evidence>
<dbReference type="SUPFAM" id="SSF52540">
    <property type="entry name" value="P-loop containing nucleoside triphosphate hydrolases"/>
    <property type="match status" value="1"/>
</dbReference>
<dbReference type="FunFam" id="3.40.50.300:FF:001166">
    <property type="entry name" value="ADP-ribosylation factor D"/>
    <property type="match status" value="1"/>
</dbReference>
<dbReference type="InterPro" id="IPR005225">
    <property type="entry name" value="Small_GTP-bd"/>
</dbReference>
<dbReference type="EMBL" id="VRMN01000011">
    <property type="protein sequence ID" value="KAA8491951.1"/>
    <property type="molecule type" value="Genomic_DNA"/>
</dbReference>
<evidence type="ECO:0000256" key="2">
    <source>
        <dbReference type="ARBA" id="ARBA00022741"/>
    </source>
</evidence>
<name>A0A5J4YKF8_PORPP</name>
<dbReference type="Proteomes" id="UP000324585">
    <property type="component" value="Unassembled WGS sequence"/>
</dbReference>
<comment type="caution">
    <text evidence="7">The sequence shown here is derived from an EMBL/GenBank/DDBJ whole genome shotgun (WGS) entry which is preliminary data.</text>
</comment>
<dbReference type="InterPro" id="IPR006689">
    <property type="entry name" value="Small_GTPase_ARF/SAR"/>
</dbReference>
<dbReference type="GO" id="GO:0003924">
    <property type="term" value="F:GTPase activity"/>
    <property type="evidence" value="ECO:0007669"/>
    <property type="project" value="InterPro"/>
</dbReference>
<dbReference type="SMART" id="SM00178">
    <property type="entry name" value="SAR"/>
    <property type="match status" value="1"/>
</dbReference>
<feature type="binding site" evidence="5">
    <location>
        <position position="36"/>
    </location>
    <ligand>
        <name>Mg(2+)</name>
        <dbReference type="ChEBI" id="CHEBI:18420"/>
    </ligand>
</feature>
<evidence type="ECO:0000256" key="4">
    <source>
        <dbReference type="PIRSR" id="PIRSR606689-1"/>
    </source>
</evidence>
<comment type="similarity">
    <text evidence="1 6">Belongs to the small GTPase superfamily. Arf family.</text>
</comment>
<keyword evidence="5" id="KW-0460">Magnesium</keyword>
<protein>
    <submittedName>
        <fullName evidence="7">ADP-ribosylation factor</fullName>
    </submittedName>
</protein>
<feature type="binding site" evidence="4">
    <location>
        <position position="75"/>
    </location>
    <ligand>
        <name>GTP</name>
        <dbReference type="ChEBI" id="CHEBI:37565"/>
    </ligand>
</feature>
<dbReference type="OMA" id="CHCGSHI"/>
<dbReference type="SMART" id="SM00177">
    <property type="entry name" value="ARF"/>
    <property type="match status" value="1"/>
</dbReference>
<reference evidence="8" key="1">
    <citation type="journal article" date="2019" name="Nat. Commun.">
        <title>Expansion of phycobilisome linker gene families in mesophilic red algae.</title>
        <authorList>
            <person name="Lee J."/>
            <person name="Kim D."/>
            <person name="Bhattacharya D."/>
            <person name="Yoon H.S."/>
        </authorList>
    </citation>
    <scope>NUCLEOTIDE SEQUENCE [LARGE SCALE GENOMIC DNA]</scope>
    <source>
        <strain evidence="8">CCMP 1328</strain>
    </source>
</reference>